<dbReference type="Pfam" id="PF18884">
    <property type="entry name" value="TSP3_bac"/>
    <property type="match status" value="2"/>
</dbReference>
<gene>
    <name evidence="10" type="ORF">Q3M24_15750</name>
</gene>
<reference evidence="10" key="2">
    <citation type="submission" date="2024-06" db="EMBL/GenBank/DDBJ databases">
        <authorList>
            <person name="Plum-Jensen L.E."/>
            <person name="Schramm A."/>
            <person name="Marshall I.P.G."/>
        </authorList>
    </citation>
    <scope>NUCLEOTIDE SEQUENCE</scope>
    <source>
        <strain evidence="10">Rat1</strain>
    </source>
</reference>
<organism evidence="10">
    <name type="scientific">Candidatus Electrothrix aestuarii</name>
    <dbReference type="NCBI Taxonomy" id="3062594"/>
    <lineage>
        <taxon>Bacteria</taxon>
        <taxon>Pseudomonadati</taxon>
        <taxon>Thermodesulfobacteriota</taxon>
        <taxon>Desulfobulbia</taxon>
        <taxon>Desulfobulbales</taxon>
        <taxon>Desulfobulbaceae</taxon>
        <taxon>Candidatus Electrothrix</taxon>
    </lineage>
</organism>
<name>A0AAU8LS86_9BACT</name>
<evidence type="ECO:0000256" key="7">
    <source>
        <dbReference type="ARBA" id="ARBA00022837"/>
    </source>
</evidence>
<protein>
    <submittedName>
        <fullName evidence="10">Right-handed parallel beta-helix repeat-containing protein</fullName>
    </submittedName>
</protein>
<evidence type="ECO:0000256" key="3">
    <source>
        <dbReference type="ARBA" id="ARBA00022525"/>
    </source>
</evidence>
<dbReference type="InterPro" id="IPR059100">
    <property type="entry name" value="TSP3_bac"/>
</dbReference>
<dbReference type="PANTHER" id="PTHR22990">
    <property type="entry name" value="F-BOX ONLY PROTEIN"/>
    <property type="match status" value="1"/>
</dbReference>
<proteinExistence type="predicted"/>
<feature type="domain" description="Carbohydrate-binding/sugar hydrolysis" evidence="9">
    <location>
        <begin position="159"/>
        <end position="285"/>
    </location>
</feature>
<dbReference type="InterPro" id="IPR011050">
    <property type="entry name" value="Pectin_lyase_fold/virulence"/>
</dbReference>
<dbReference type="Gene3D" id="2.180.10.10">
    <property type="entry name" value="RHS repeat-associated core"/>
    <property type="match status" value="1"/>
</dbReference>
<evidence type="ECO:0000256" key="2">
    <source>
        <dbReference type="ARBA" id="ARBA00004906"/>
    </source>
</evidence>
<dbReference type="InterPro" id="IPR031325">
    <property type="entry name" value="RHS_repeat"/>
</dbReference>
<keyword evidence="6" id="KW-0833">Ubl conjugation pathway</keyword>
<dbReference type="InterPro" id="IPR006633">
    <property type="entry name" value="Carb-bd_sugar_hydrolysis-dom"/>
</dbReference>
<comment type="subcellular location">
    <subcellularLocation>
        <location evidence="1">Secreted</location>
    </subcellularLocation>
</comment>
<accession>A0AAU8LS86</accession>
<evidence type="ECO:0000313" key="10">
    <source>
        <dbReference type="EMBL" id="XCN71754.1"/>
    </source>
</evidence>
<keyword evidence="3" id="KW-0964">Secreted</keyword>
<dbReference type="Gene3D" id="2.160.20.10">
    <property type="entry name" value="Single-stranded right-handed beta-helix, Pectin lyase-like"/>
    <property type="match status" value="1"/>
</dbReference>
<evidence type="ECO:0000256" key="5">
    <source>
        <dbReference type="ARBA" id="ARBA00022737"/>
    </source>
</evidence>
<dbReference type="NCBIfam" id="TIGR03804">
    <property type="entry name" value="para_beta_helix"/>
    <property type="match status" value="1"/>
</dbReference>
<evidence type="ECO:0000256" key="6">
    <source>
        <dbReference type="ARBA" id="ARBA00022786"/>
    </source>
</evidence>
<sequence length="467" mass="49539">MKNKGCIIVTLLTATLTPPLCAASTFSYNDLNQLTASASGDNTSIRYDYDANGNITAVRTVTPTDTDGDGLPDAWEQQYFGDLSHEPFEDADNDGYSNLEEYRAGSDPTDASSTPIQCATTVPDDFTSIQAAANYVAITDFGGNVCVRPGTYVEPKLKLKDGVYLVALSNDPAATVIDGNGKDDVITFQGVRVGGVIGFTLRNSKKNGNAAAINITGAKQMPLIARNIITENKHGIRLQGNVMPLVINNTITDNKGDGIAAGGNSPATVLNNIVVSNKGDGIISKGKAIDELARNDVYDNKGGDYVRIAAGEGGISLDPRFADGYQLASDSPCIGTGLTLDGEPVDMGAYGNSSVRLINETATAMFTDTDADGIDDHWEQLFFGNLSTASSTSDYDQDGYSDLQEYQNNLHHAVDPDGAAFDLSAVNAPDGEGYEVIIEEESAINKALSVILNFLLSRREEPETVQP</sequence>
<dbReference type="PANTHER" id="PTHR22990:SF15">
    <property type="entry name" value="F-BOX ONLY PROTEIN 10"/>
    <property type="match status" value="1"/>
</dbReference>
<dbReference type="EMBL" id="CP159373">
    <property type="protein sequence ID" value="XCN71754.1"/>
    <property type="molecule type" value="Genomic_DNA"/>
</dbReference>
<dbReference type="NCBIfam" id="TIGR01643">
    <property type="entry name" value="YD_repeat_2x"/>
    <property type="match status" value="1"/>
</dbReference>
<dbReference type="SUPFAM" id="SSF51126">
    <property type="entry name" value="Pectin lyase-like"/>
    <property type="match status" value="1"/>
</dbReference>
<dbReference type="InterPro" id="IPR022441">
    <property type="entry name" value="Para_beta_helix_rpt-2"/>
</dbReference>
<reference evidence="10" key="1">
    <citation type="journal article" date="2024" name="Syst. Appl. Microbiol.">
        <title>First single-strain enrichments of Electrothrix cable bacteria, description of E. aestuarii sp. nov. and E. rattekaaiensis sp. nov., and proposal of a cable bacteria taxonomy following the rules of the SeqCode.</title>
        <authorList>
            <person name="Plum-Jensen L.E."/>
            <person name="Schramm A."/>
            <person name="Marshall I.P.G."/>
        </authorList>
    </citation>
    <scope>NUCLEOTIDE SEQUENCE</scope>
    <source>
        <strain evidence="10">Rat1</strain>
    </source>
</reference>
<evidence type="ECO:0000256" key="8">
    <source>
        <dbReference type="SAM" id="SignalP"/>
    </source>
</evidence>
<dbReference type="KEGG" id="eaj:Q3M24_15750"/>
<evidence type="ECO:0000259" key="9">
    <source>
        <dbReference type="SMART" id="SM00722"/>
    </source>
</evidence>
<evidence type="ECO:0000256" key="4">
    <source>
        <dbReference type="ARBA" id="ARBA00022729"/>
    </source>
</evidence>
<feature type="chain" id="PRO_5043997918" evidence="8">
    <location>
        <begin position="23"/>
        <end position="467"/>
    </location>
</feature>
<dbReference type="InterPro" id="IPR006626">
    <property type="entry name" value="PbH1"/>
</dbReference>
<dbReference type="SMART" id="SM00722">
    <property type="entry name" value="CASH"/>
    <property type="match status" value="1"/>
</dbReference>
<dbReference type="InterPro" id="IPR051550">
    <property type="entry name" value="SCF-Subunits/Alg-Epimerases"/>
</dbReference>
<dbReference type="InterPro" id="IPR012334">
    <property type="entry name" value="Pectin_lyas_fold"/>
</dbReference>
<evidence type="ECO:0000256" key="1">
    <source>
        <dbReference type="ARBA" id="ARBA00004613"/>
    </source>
</evidence>
<comment type="pathway">
    <text evidence="2">Protein modification; protein ubiquitination.</text>
</comment>
<dbReference type="InterPro" id="IPR039448">
    <property type="entry name" value="Beta_helix"/>
</dbReference>
<dbReference type="Pfam" id="PF05593">
    <property type="entry name" value="RHS_repeat"/>
    <property type="match status" value="1"/>
</dbReference>
<dbReference type="SMART" id="SM00710">
    <property type="entry name" value="PbH1"/>
    <property type="match status" value="3"/>
</dbReference>
<keyword evidence="4 8" id="KW-0732">Signal</keyword>
<keyword evidence="7" id="KW-0106">Calcium</keyword>
<keyword evidence="5" id="KW-0677">Repeat</keyword>
<dbReference type="Pfam" id="PF13229">
    <property type="entry name" value="Beta_helix"/>
    <property type="match status" value="1"/>
</dbReference>
<dbReference type="InterPro" id="IPR006530">
    <property type="entry name" value="YD"/>
</dbReference>
<feature type="signal peptide" evidence="8">
    <location>
        <begin position="1"/>
        <end position="22"/>
    </location>
</feature>
<dbReference type="AlphaFoldDB" id="A0AAU8LS86"/>